<evidence type="ECO:0000256" key="2">
    <source>
        <dbReference type="ARBA" id="ARBA00022636"/>
    </source>
</evidence>
<feature type="modified residue" description="4-aspartylphosphate" evidence="3">
    <location>
        <position position="55"/>
    </location>
</feature>
<dbReference type="Pfam" id="PF00563">
    <property type="entry name" value="EAL"/>
    <property type="match status" value="1"/>
</dbReference>
<dbReference type="CDD" id="cd01948">
    <property type="entry name" value="EAL"/>
    <property type="match status" value="1"/>
</dbReference>
<evidence type="ECO:0000259" key="4">
    <source>
        <dbReference type="PROSITE" id="PS50110"/>
    </source>
</evidence>
<reference evidence="6 7" key="1">
    <citation type="journal article" date="2018" name="ISME J.">
        <title>Endosymbiont genomes yield clues of tubeworm success.</title>
        <authorList>
            <person name="Li Y."/>
            <person name="Liles M.R."/>
            <person name="Halanych K.M."/>
        </authorList>
    </citation>
    <scope>NUCLEOTIDE SEQUENCE [LARGE SCALE GENOMIC DNA]</scope>
    <source>
        <strain evidence="6">A1464</strain>
    </source>
</reference>
<dbReference type="SMART" id="SM00052">
    <property type="entry name" value="EAL"/>
    <property type="match status" value="1"/>
</dbReference>
<dbReference type="InterPro" id="IPR001789">
    <property type="entry name" value="Sig_transdc_resp-reg_receiver"/>
</dbReference>
<feature type="domain" description="EAL" evidence="5">
    <location>
        <begin position="137"/>
        <end position="390"/>
    </location>
</feature>
<dbReference type="SMART" id="SM00448">
    <property type="entry name" value="REC"/>
    <property type="match status" value="1"/>
</dbReference>
<dbReference type="PANTHER" id="PTHR33121:SF71">
    <property type="entry name" value="OXYGEN SENSOR PROTEIN DOSP"/>
    <property type="match status" value="1"/>
</dbReference>
<keyword evidence="2" id="KW-0973">c-di-GMP</keyword>
<organism evidence="6 7">
    <name type="scientific">endosymbiont of Galathealinum brachiosum</name>
    <dbReference type="NCBI Taxonomy" id="2200906"/>
    <lineage>
        <taxon>Bacteria</taxon>
        <taxon>Pseudomonadati</taxon>
        <taxon>Pseudomonadota</taxon>
        <taxon>Gammaproteobacteria</taxon>
        <taxon>sulfur-oxidizing symbionts</taxon>
    </lineage>
</organism>
<dbReference type="InterPro" id="IPR001633">
    <property type="entry name" value="EAL_dom"/>
</dbReference>
<dbReference type="GO" id="GO:0000160">
    <property type="term" value="P:phosphorelay signal transduction system"/>
    <property type="evidence" value="ECO:0007669"/>
    <property type="project" value="InterPro"/>
</dbReference>
<dbReference type="InterPro" id="IPR011006">
    <property type="entry name" value="CheY-like_superfamily"/>
</dbReference>
<dbReference type="SUPFAM" id="SSF141868">
    <property type="entry name" value="EAL domain-like"/>
    <property type="match status" value="1"/>
</dbReference>
<keyword evidence="3" id="KW-0597">Phosphoprotein</keyword>
<dbReference type="AlphaFoldDB" id="A0A370DLB8"/>
<dbReference type="PROSITE" id="PS50883">
    <property type="entry name" value="EAL"/>
    <property type="match status" value="1"/>
</dbReference>
<protein>
    <recommendedName>
        <fullName evidence="1">cyclic-guanylate-specific phosphodiesterase</fullName>
        <ecNumber evidence="1">3.1.4.52</ecNumber>
    </recommendedName>
</protein>
<sequence>MNEQTIYIIDDEQQTVDLLAEYARLLGCKVCVYTEAVKFFEEADSCDDNAILVLDLIMPGMDGVEVMRQMVETGKIVPLILMSGYDSGVLHSAEQLAKAYSLDIIATINKPVEFKLFKNILEKYSKIERQSYSRSEFKIEVSDLETALKDDQLVLHYQPQIDVKSGSLAGVEALVRWQHPQHGLIYPDSFISMAEDNGLIGDLTSQVIKQAMEQSLYWKSRKLVLQVSVNVSADNITSLSLPELLSSMLDTHQLDPTMLTLEVTESALMGELITSLDILTRLRMKGIELSIDDFGTGYSSLSQLYRMPFTELKVDQSFVMNMQHDHEARGIVKTCITLGHELNMHVVAEGVEDKETFLLLKEMGCDIAQGYYFAKPMPAENLISWNDSRNQAESENT</sequence>
<dbReference type="InterPro" id="IPR050706">
    <property type="entry name" value="Cyclic-di-GMP_PDE-like"/>
</dbReference>
<dbReference type="InterPro" id="IPR035919">
    <property type="entry name" value="EAL_sf"/>
</dbReference>
<name>A0A370DLB8_9GAMM</name>
<comment type="caution">
    <text evidence="6">The sequence shown here is derived from an EMBL/GenBank/DDBJ whole genome shotgun (WGS) entry which is preliminary data.</text>
</comment>
<dbReference type="EC" id="3.1.4.52" evidence="1"/>
<keyword evidence="7" id="KW-1185">Reference proteome</keyword>
<evidence type="ECO:0000313" key="7">
    <source>
        <dbReference type="Proteomes" id="UP000254266"/>
    </source>
</evidence>
<dbReference type="Gene3D" id="3.20.20.450">
    <property type="entry name" value="EAL domain"/>
    <property type="match status" value="1"/>
</dbReference>
<dbReference type="FunFam" id="3.20.20.450:FF:000001">
    <property type="entry name" value="Cyclic di-GMP phosphodiesterase yahA"/>
    <property type="match status" value="1"/>
</dbReference>
<proteinExistence type="predicted"/>
<dbReference type="SUPFAM" id="SSF52172">
    <property type="entry name" value="CheY-like"/>
    <property type="match status" value="1"/>
</dbReference>
<dbReference type="Pfam" id="PF00072">
    <property type="entry name" value="Response_reg"/>
    <property type="match status" value="1"/>
</dbReference>
<gene>
    <name evidence="6" type="ORF">DIZ80_01895</name>
</gene>
<evidence type="ECO:0000313" key="6">
    <source>
        <dbReference type="EMBL" id="RDH85702.1"/>
    </source>
</evidence>
<evidence type="ECO:0000256" key="3">
    <source>
        <dbReference type="PROSITE-ProRule" id="PRU00169"/>
    </source>
</evidence>
<evidence type="ECO:0000256" key="1">
    <source>
        <dbReference type="ARBA" id="ARBA00012282"/>
    </source>
</evidence>
<feature type="domain" description="Response regulatory" evidence="4">
    <location>
        <begin position="5"/>
        <end position="125"/>
    </location>
</feature>
<dbReference type="Gene3D" id="3.40.50.2300">
    <property type="match status" value="1"/>
</dbReference>
<dbReference type="PROSITE" id="PS50110">
    <property type="entry name" value="RESPONSE_REGULATORY"/>
    <property type="match status" value="1"/>
</dbReference>
<dbReference type="EMBL" id="QFXC01000003">
    <property type="protein sequence ID" value="RDH85702.1"/>
    <property type="molecule type" value="Genomic_DNA"/>
</dbReference>
<accession>A0A370DLB8</accession>
<dbReference type="Proteomes" id="UP000254266">
    <property type="component" value="Unassembled WGS sequence"/>
</dbReference>
<dbReference type="GO" id="GO:0071111">
    <property type="term" value="F:cyclic-guanylate-specific phosphodiesterase activity"/>
    <property type="evidence" value="ECO:0007669"/>
    <property type="project" value="UniProtKB-EC"/>
</dbReference>
<dbReference type="PANTHER" id="PTHR33121">
    <property type="entry name" value="CYCLIC DI-GMP PHOSPHODIESTERASE PDEF"/>
    <property type="match status" value="1"/>
</dbReference>
<evidence type="ECO:0000259" key="5">
    <source>
        <dbReference type="PROSITE" id="PS50883"/>
    </source>
</evidence>